<evidence type="ECO:0000256" key="7">
    <source>
        <dbReference type="SAM" id="Phobius"/>
    </source>
</evidence>
<gene>
    <name evidence="8" type="ORF">Azoinq_01695</name>
</gene>
<dbReference type="PANTHER" id="PTHR30462">
    <property type="entry name" value="INTERMEMBRANE TRANSPORT PROTEIN PQIB-RELATED"/>
    <property type="match status" value="1"/>
</dbReference>
<keyword evidence="2" id="KW-1003">Cell membrane</keyword>
<dbReference type="InterPro" id="IPR007498">
    <property type="entry name" value="PqiA-like"/>
</dbReference>
<accession>A0A975SP18</accession>
<evidence type="ECO:0000256" key="3">
    <source>
        <dbReference type="ARBA" id="ARBA00022519"/>
    </source>
</evidence>
<evidence type="ECO:0000256" key="6">
    <source>
        <dbReference type="ARBA" id="ARBA00023136"/>
    </source>
</evidence>
<feature type="transmembrane region" description="Helical" evidence="7">
    <location>
        <begin position="141"/>
        <end position="162"/>
    </location>
</feature>
<dbReference type="GO" id="GO:0005886">
    <property type="term" value="C:plasma membrane"/>
    <property type="evidence" value="ECO:0007669"/>
    <property type="project" value="UniProtKB-SubCell"/>
</dbReference>
<dbReference type="InterPro" id="IPR051800">
    <property type="entry name" value="PqiA-PqiB_transport"/>
</dbReference>
<comment type="subcellular location">
    <subcellularLocation>
        <location evidence="1">Cell inner membrane</location>
    </subcellularLocation>
</comment>
<keyword evidence="5 7" id="KW-1133">Transmembrane helix</keyword>
<evidence type="ECO:0000256" key="5">
    <source>
        <dbReference type="ARBA" id="ARBA00022989"/>
    </source>
</evidence>
<reference evidence="8" key="1">
    <citation type="submission" date="2020-11" db="EMBL/GenBank/DDBJ databases">
        <title>Azospira inquinata sp. nov.</title>
        <authorList>
            <person name="Moe W.M."/>
            <person name="Mikes M.C."/>
        </authorList>
    </citation>
    <scope>NUCLEOTIDE SEQUENCE</scope>
    <source>
        <strain evidence="8">Azo-3</strain>
    </source>
</reference>
<evidence type="ECO:0000313" key="8">
    <source>
        <dbReference type="EMBL" id="QWT49355.1"/>
    </source>
</evidence>
<keyword evidence="3" id="KW-0997">Cell inner membrane</keyword>
<feature type="transmembrane region" description="Helical" evidence="7">
    <location>
        <begin position="87"/>
        <end position="120"/>
    </location>
</feature>
<keyword evidence="9" id="KW-1185">Reference proteome</keyword>
<evidence type="ECO:0000256" key="2">
    <source>
        <dbReference type="ARBA" id="ARBA00022475"/>
    </source>
</evidence>
<organism evidence="8 9">
    <name type="scientific">Azospira inquinata</name>
    <dbReference type="NCBI Taxonomy" id="2785627"/>
    <lineage>
        <taxon>Bacteria</taxon>
        <taxon>Pseudomonadati</taxon>
        <taxon>Pseudomonadota</taxon>
        <taxon>Betaproteobacteria</taxon>
        <taxon>Rhodocyclales</taxon>
        <taxon>Rhodocyclaceae</taxon>
        <taxon>Azospira</taxon>
    </lineage>
</organism>
<proteinExistence type="predicted"/>
<dbReference type="RefSeq" id="WP_216127345.1">
    <property type="nucleotide sequence ID" value="NZ_CP064782.1"/>
</dbReference>
<sequence length="210" mass="22998">MSDVQAASLGKALCPTCGLLGAPAESPVCRRCGTPLHFRKPRSLERAWALLIAAYVLYLPANLLPIMETRSMFGVQRDTIMSGVVYLWGSGSWVLALVVFIASIAVPLLKLVSLTLLLISVQGRWRRQTQPRTKLYRFLELIGRWSMLDVYVVTILVALVQIQTLASIRPGSGVIAFAAVVVLSMLATMAFEPRLIWDAAHSPAAKEPLP</sequence>
<dbReference type="Proteomes" id="UP000683428">
    <property type="component" value="Chromosome"/>
</dbReference>
<dbReference type="EMBL" id="CP064782">
    <property type="protein sequence ID" value="QWT49355.1"/>
    <property type="molecule type" value="Genomic_DNA"/>
</dbReference>
<feature type="transmembrane region" description="Helical" evidence="7">
    <location>
        <begin position="174"/>
        <end position="191"/>
    </location>
</feature>
<dbReference type="Pfam" id="PF04403">
    <property type="entry name" value="PqiA"/>
    <property type="match status" value="1"/>
</dbReference>
<evidence type="ECO:0000256" key="1">
    <source>
        <dbReference type="ARBA" id="ARBA00004533"/>
    </source>
</evidence>
<evidence type="ECO:0000313" key="9">
    <source>
        <dbReference type="Proteomes" id="UP000683428"/>
    </source>
</evidence>
<name>A0A975SP18_9RHOO</name>
<evidence type="ECO:0000256" key="4">
    <source>
        <dbReference type="ARBA" id="ARBA00022692"/>
    </source>
</evidence>
<feature type="transmembrane region" description="Helical" evidence="7">
    <location>
        <begin position="47"/>
        <end position="67"/>
    </location>
</feature>
<keyword evidence="4 7" id="KW-0812">Transmembrane</keyword>
<dbReference type="AlphaFoldDB" id="A0A975SP18"/>
<dbReference type="PANTHER" id="PTHR30462:SF3">
    <property type="entry name" value="INTERMEMBRANE TRANSPORT PROTEIN PQIA"/>
    <property type="match status" value="1"/>
</dbReference>
<protein>
    <submittedName>
        <fullName evidence="8">Paraquat-inducible protein A</fullName>
    </submittedName>
</protein>
<keyword evidence="6 7" id="KW-0472">Membrane</keyword>
<dbReference type="KEGG" id="aiq:Azoinq_01695"/>